<dbReference type="InterPro" id="IPR051315">
    <property type="entry name" value="Bact_Chemotaxis_CheA"/>
</dbReference>
<dbReference type="CDD" id="cd00731">
    <property type="entry name" value="CheA_reg"/>
    <property type="match status" value="1"/>
</dbReference>
<dbReference type="InterPro" id="IPR036641">
    <property type="entry name" value="HPT_dom_sf"/>
</dbReference>
<reference evidence="16 17" key="1">
    <citation type="submission" date="2023-10" db="EMBL/GenBank/DDBJ databases">
        <title>Complete Genome Sequence of Limnobacter thiooxidans CS-K2T, Isolated from freshwater lake sediments in Bavaria, Germany.</title>
        <authorList>
            <person name="Naruki M."/>
            <person name="Watanabe A."/>
            <person name="Warashina T."/>
            <person name="Morita T."/>
            <person name="Arakawa K."/>
        </authorList>
    </citation>
    <scope>NUCLEOTIDE SEQUENCE [LARGE SCALE GENOMIC DNA]</scope>
    <source>
        <strain evidence="16 17">CS-K2</strain>
    </source>
</reference>
<dbReference type="SUPFAM" id="SSF55874">
    <property type="entry name" value="ATPase domain of HSP90 chaperone/DNA topoisomerase II/histidine kinase"/>
    <property type="match status" value="1"/>
</dbReference>
<dbReference type="InterPro" id="IPR004105">
    <property type="entry name" value="CheA-like_dim"/>
</dbReference>
<dbReference type="GO" id="GO:0006935">
    <property type="term" value="P:chemotaxis"/>
    <property type="evidence" value="ECO:0007669"/>
    <property type="project" value="UniProtKB-KW"/>
</dbReference>
<evidence type="ECO:0000259" key="15">
    <source>
        <dbReference type="PROSITE" id="PS50894"/>
    </source>
</evidence>
<dbReference type="PROSITE" id="PS50894">
    <property type="entry name" value="HPT"/>
    <property type="match status" value="1"/>
</dbReference>
<evidence type="ECO:0000256" key="11">
    <source>
        <dbReference type="ARBA" id="ARBA00035100"/>
    </source>
</evidence>
<evidence type="ECO:0000256" key="6">
    <source>
        <dbReference type="ARBA" id="ARBA00022679"/>
    </source>
</evidence>
<evidence type="ECO:0000256" key="3">
    <source>
        <dbReference type="ARBA" id="ARBA00021495"/>
    </source>
</evidence>
<dbReference type="InterPro" id="IPR004358">
    <property type="entry name" value="Sig_transdc_His_kin-like_C"/>
</dbReference>
<dbReference type="InterPro" id="IPR036890">
    <property type="entry name" value="HATPase_C_sf"/>
</dbReference>
<dbReference type="PRINTS" id="PR00344">
    <property type="entry name" value="BCTRLSENSOR"/>
</dbReference>
<comment type="function">
    <text evidence="11">Involved in the transmission of sensory signals from the chemoreceptors to the flagellar motors. CheA is autophosphorylated; it can transfer its phosphate group to either CheB or CheY.</text>
</comment>
<evidence type="ECO:0000256" key="8">
    <source>
        <dbReference type="ARBA" id="ARBA00022777"/>
    </source>
</evidence>
<dbReference type="EC" id="2.7.13.3" evidence="2"/>
<keyword evidence="17" id="KW-1185">Reference proteome</keyword>
<dbReference type="Pfam" id="PF02895">
    <property type="entry name" value="H-kinase_dim"/>
    <property type="match status" value="1"/>
</dbReference>
<accession>A0AA86MAX7</accession>
<evidence type="ECO:0000313" key="17">
    <source>
        <dbReference type="Proteomes" id="UP001329151"/>
    </source>
</evidence>
<dbReference type="GO" id="GO:0005737">
    <property type="term" value="C:cytoplasm"/>
    <property type="evidence" value="ECO:0007669"/>
    <property type="project" value="InterPro"/>
</dbReference>
<name>A0AA86MAX7_9BURK</name>
<keyword evidence="4" id="KW-0145">Chemotaxis</keyword>
<keyword evidence="7" id="KW-0547">Nucleotide-binding</keyword>
<sequence length="750" mass="80678">MAFELDLEASRGIFFTEARQLLAEVESHVLQLEQNPNDTEVLNAAFRAAHTIKGSAGVFGLMVITHFVHDLETVLDRVRNAEISFDANMSTLVLECRDHISELVDCIEAGGDAEHVSPDMATSQAGLTARLKAYLLQEDAPPPAAPATPVLVDTEPVAKSSQTWHVSVRLGRSTLCDGFDPAPIFSYMDSYGDVQAVIPVLDALPGFANLDPEACYLGFELRFETDKGLAGVEDAFEFLTEESKVRILPHSCTPEQWDALVNALPEGPTRAVDLLHQAGFVRPAELQHDVAVPVEGEQMALATVANAVSLPALPAGNSSGNASNNLAKTKSAGKATPVSSFIRVPSDKLDALINLVGELVIANAGTVEQAKHLNHTAMLESTSAVAGLIEEIRDGALGLRMVQIGETFQRFQRVVRDTAMGLGKQIQLEISGEDTELDKSVVEKIGDPLMHLVRNALDHGLETPEERSAAGKSATGKLQLNAYHDSGHIVIEVQDDGRGLAREKILKKAIEKGIVSPEQILTDAEVNMLIFAPGFSTADKVTDISGRGVGMDVVKRNIEALRGSVQVRSRVGQGCTFEIRLPLTLAIIDGFLIGVGGSVYVIPLSYVRECLELSADALGTDDRMDIHYDLRGEFLPCVRLRKVFHPRASRPKRENIIVVSFGGMKAGIVADQLHGESQTVIKPLGNLFEQNKAISGATIMGNGDVALILDVPKLINEVSSISTKTAELETSRHAIEQPAVLSHGLEQANA</sequence>
<evidence type="ECO:0000256" key="5">
    <source>
        <dbReference type="ARBA" id="ARBA00022553"/>
    </source>
</evidence>
<dbReference type="EMBL" id="AP028947">
    <property type="protein sequence ID" value="BET25498.1"/>
    <property type="molecule type" value="Genomic_DNA"/>
</dbReference>
<dbReference type="Pfam" id="PF01627">
    <property type="entry name" value="Hpt"/>
    <property type="match status" value="1"/>
</dbReference>
<dbReference type="SMART" id="SM00260">
    <property type="entry name" value="CheW"/>
    <property type="match status" value="1"/>
</dbReference>
<evidence type="ECO:0000256" key="9">
    <source>
        <dbReference type="ARBA" id="ARBA00022840"/>
    </source>
</evidence>
<evidence type="ECO:0000256" key="10">
    <source>
        <dbReference type="ARBA" id="ARBA00023012"/>
    </source>
</evidence>
<dbReference type="Pfam" id="PF01584">
    <property type="entry name" value="CheW"/>
    <property type="match status" value="1"/>
</dbReference>
<dbReference type="CDD" id="cd16916">
    <property type="entry name" value="HATPase_CheA-like"/>
    <property type="match status" value="1"/>
</dbReference>
<dbReference type="Gene3D" id="1.20.120.160">
    <property type="entry name" value="HPT domain"/>
    <property type="match status" value="1"/>
</dbReference>
<feature type="domain" description="CheW-like" evidence="14">
    <location>
        <begin position="587"/>
        <end position="720"/>
    </location>
</feature>
<evidence type="ECO:0000259" key="14">
    <source>
        <dbReference type="PROSITE" id="PS50851"/>
    </source>
</evidence>
<dbReference type="SMART" id="SM01231">
    <property type="entry name" value="H-kinase_dim"/>
    <property type="match status" value="1"/>
</dbReference>
<dbReference type="PANTHER" id="PTHR43395">
    <property type="entry name" value="SENSOR HISTIDINE KINASE CHEA"/>
    <property type="match status" value="1"/>
</dbReference>
<dbReference type="Pfam" id="PF02518">
    <property type="entry name" value="HATPase_c"/>
    <property type="match status" value="1"/>
</dbReference>
<keyword evidence="5 12" id="KW-0597">Phosphoprotein</keyword>
<dbReference type="PROSITE" id="PS50109">
    <property type="entry name" value="HIS_KIN"/>
    <property type="match status" value="1"/>
</dbReference>
<dbReference type="PROSITE" id="PS50851">
    <property type="entry name" value="CHEW"/>
    <property type="match status" value="1"/>
</dbReference>
<keyword evidence="10" id="KW-0902">Two-component regulatory system</keyword>
<dbReference type="Gene3D" id="1.10.287.560">
    <property type="entry name" value="Histidine kinase CheA-like, homodimeric domain"/>
    <property type="match status" value="1"/>
</dbReference>
<dbReference type="RefSeq" id="WP_130558791.1">
    <property type="nucleotide sequence ID" value="NZ_AP028947.1"/>
</dbReference>
<evidence type="ECO:0000259" key="13">
    <source>
        <dbReference type="PROSITE" id="PS50109"/>
    </source>
</evidence>
<evidence type="ECO:0000256" key="7">
    <source>
        <dbReference type="ARBA" id="ARBA00022741"/>
    </source>
</evidence>
<gene>
    <name evidence="16" type="ORF">RGQ30_09990</name>
</gene>
<dbReference type="CDD" id="cd00088">
    <property type="entry name" value="HPT"/>
    <property type="match status" value="1"/>
</dbReference>
<dbReference type="KEGG" id="lto:RGQ30_09990"/>
<dbReference type="SUPFAM" id="SSF47226">
    <property type="entry name" value="Histidine-containing phosphotransfer domain, HPT domain"/>
    <property type="match status" value="1"/>
</dbReference>
<proteinExistence type="predicted"/>
<dbReference type="GO" id="GO:0005524">
    <property type="term" value="F:ATP binding"/>
    <property type="evidence" value="ECO:0007669"/>
    <property type="project" value="UniProtKB-KW"/>
</dbReference>
<dbReference type="AlphaFoldDB" id="A0AA86MAX7"/>
<dbReference type="FunFam" id="3.30.565.10:FF:000016">
    <property type="entry name" value="Chemotaxis protein CheA, putative"/>
    <property type="match status" value="1"/>
</dbReference>
<protein>
    <recommendedName>
        <fullName evidence="3">Chemotaxis protein CheA</fullName>
        <ecNumber evidence="2">2.7.13.3</ecNumber>
    </recommendedName>
</protein>
<organism evidence="16 17">
    <name type="scientific">Limnobacter thiooxidans</name>
    <dbReference type="NCBI Taxonomy" id="131080"/>
    <lineage>
        <taxon>Bacteria</taxon>
        <taxon>Pseudomonadati</taxon>
        <taxon>Pseudomonadota</taxon>
        <taxon>Betaproteobacteria</taxon>
        <taxon>Burkholderiales</taxon>
        <taxon>Burkholderiaceae</taxon>
        <taxon>Limnobacter</taxon>
    </lineage>
</organism>
<keyword evidence="8" id="KW-0418">Kinase</keyword>
<dbReference type="SUPFAM" id="SSF50341">
    <property type="entry name" value="CheW-like"/>
    <property type="match status" value="1"/>
</dbReference>
<dbReference type="SUPFAM" id="SSF47384">
    <property type="entry name" value="Homodimeric domain of signal transducing histidine kinase"/>
    <property type="match status" value="1"/>
</dbReference>
<feature type="modified residue" description="Phosphohistidine" evidence="12">
    <location>
        <position position="50"/>
    </location>
</feature>
<dbReference type="InterPro" id="IPR036061">
    <property type="entry name" value="CheW-like_dom_sf"/>
</dbReference>
<keyword evidence="6" id="KW-0808">Transferase</keyword>
<dbReference type="Gene3D" id="3.30.565.10">
    <property type="entry name" value="Histidine kinase-like ATPase, C-terminal domain"/>
    <property type="match status" value="1"/>
</dbReference>
<dbReference type="InterPro" id="IPR008207">
    <property type="entry name" value="Sig_transdc_His_kin_Hpt_dom"/>
</dbReference>
<dbReference type="InterPro" id="IPR036097">
    <property type="entry name" value="HisK_dim/P_sf"/>
</dbReference>
<dbReference type="Gene3D" id="2.30.30.40">
    <property type="entry name" value="SH3 Domains"/>
    <property type="match status" value="1"/>
</dbReference>
<evidence type="ECO:0000313" key="16">
    <source>
        <dbReference type="EMBL" id="BET25498.1"/>
    </source>
</evidence>
<dbReference type="Proteomes" id="UP001329151">
    <property type="component" value="Chromosome"/>
</dbReference>
<dbReference type="InterPro" id="IPR037006">
    <property type="entry name" value="CheA-like_homodim_sf"/>
</dbReference>
<dbReference type="InterPro" id="IPR002545">
    <property type="entry name" value="CheW-lke_dom"/>
</dbReference>
<keyword evidence="9" id="KW-0067">ATP-binding</keyword>
<feature type="domain" description="HPt" evidence="15">
    <location>
        <begin position="3"/>
        <end position="107"/>
    </location>
</feature>
<dbReference type="SMART" id="SM00387">
    <property type="entry name" value="HATPase_c"/>
    <property type="match status" value="1"/>
</dbReference>
<dbReference type="InterPro" id="IPR005467">
    <property type="entry name" value="His_kinase_dom"/>
</dbReference>
<evidence type="ECO:0000256" key="2">
    <source>
        <dbReference type="ARBA" id="ARBA00012438"/>
    </source>
</evidence>
<dbReference type="InterPro" id="IPR003594">
    <property type="entry name" value="HATPase_dom"/>
</dbReference>
<evidence type="ECO:0000256" key="4">
    <source>
        <dbReference type="ARBA" id="ARBA00022500"/>
    </source>
</evidence>
<evidence type="ECO:0000256" key="12">
    <source>
        <dbReference type="PROSITE-ProRule" id="PRU00110"/>
    </source>
</evidence>
<dbReference type="PANTHER" id="PTHR43395:SF10">
    <property type="entry name" value="CHEMOTAXIS PROTEIN CHEA"/>
    <property type="match status" value="1"/>
</dbReference>
<comment type="catalytic activity">
    <reaction evidence="1">
        <text>ATP + protein L-histidine = ADP + protein N-phospho-L-histidine.</text>
        <dbReference type="EC" id="2.7.13.3"/>
    </reaction>
</comment>
<evidence type="ECO:0000256" key="1">
    <source>
        <dbReference type="ARBA" id="ARBA00000085"/>
    </source>
</evidence>
<dbReference type="GO" id="GO:0000155">
    <property type="term" value="F:phosphorelay sensor kinase activity"/>
    <property type="evidence" value="ECO:0007669"/>
    <property type="project" value="InterPro"/>
</dbReference>
<dbReference type="SMART" id="SM00073">
    <property type="entry name" value="HPT"/>
    <property type="match status" value="1"/>
</dbReference>
<feature type="domain" description="Histidine kinase" evidence="13">
    <location>
        <begin position="337"/>
        <end position="585"/>
    </location>
</feature>